<dbReference type="InterPro" id="IPR009081">
    <property type="entry name" value="PP-bd_ACP"/>
</dbReference>
<reference evidence="7" key="1">
    <citation type="journal article" date="2019" name="Int. J. Syst. Evol. Microbiol.">
        <title>The Global Catalogue of Microorganisms (GCM) 10K type strain sequencing project: providing services to taxonomists for standard genome sequencing and annotation.</title>
        <authorList>
            <consortium name="The Broad Institute Genomics Platform"/>
            <consortium name="The Broad Institute Genome Sequencing Center for Infectious Disease"/>
            <person name="Wu L."/>
            <person name="Ma J."/>
        </authorList>
    </citation>
    <scope>NUCLEOTIDE SEQUENCE [LARGE SCALE GENOMIC DNA]</scope>
    <source>
        <strain evidence="7">JCM 31486</strain>
    </source>
</reference>
<gene>
    <name evidence="6" type="ORF">ACFQ1S_39535</name>
</gene>
<dbReference type="PROSITE" id="PS50075">
    <property type="entry name" value="CARRIER"/>
    <property type="match status" value="1"/>
</dbReference>
<evidence type="ECO:0000256" key="1">
    <source>
        <dbReference type="ARBA" id="ARBA00022450"/>
    </source>
</evidence>
<dbReference type="InterPro" id="IPR036736">
    <property type="entry name" value="ACP-like_sf"/>
</dbReference>
<evidence type="ECO:0000256" key="2">
    <source>
        <dbReference type="ARBA" id="ARBA00022553"/>
    </source>
</evidence>
<dbReference type="PROSITE" id="PS00012">
    <property type="entry name" value="PHOSPHOPANTETHEINE"/>
    <property type="match status" value="1"/>
</dbReference>
<dbReference type="InterPro" id="IPR014030">
    <property type="entry name" value="Ketoacyl_synth_N"/>
</dbReference>
<dbReference type="SMART" id="SM00825">
    <property type="entry name" value="PKS_KS"/>
    <property type="match status" value="1"/>
</dbReference>
<dbReference type="InterPro" id="IPR016039">
    <property type="entry name" value="Thiolase-like"/>
</dbReference>
<dbReference type="SUPFAM" id="SSF47336">
    <property type="entry name" value="ACP-like"/>
    <property type="match status" value="1"/>
</dbReference>
<protein>
    <submittedName>
        <fullName evidence="6">Beta-ketoacyl synthase N-terminal-like domain-containing protein</fullName>
    </submittedName>
</protein>
<feature type="domain" description="Ketosynthase family 3 (KS3)" evidence="5">
    <location>
        <begin position="71"/>
        <end position="186"/>
    </location>
</feature>
<name>A0ABW3MKP4_9PSEU</name>
<evidence type="ECO:0000313" key="7">
    <source>
        <dbReference type="Proteomes" id="UP001597045"/>
    </source>
</evidence>
<dbReference type="InterPro" id="IPR050091">
    <property type="entry name" value="PKS_NRPS_Biosynth_Enz"/>
</dbReference>
<dbReference type="Gene3D" id="3.40.47.10">
    <property type="match status" value="1"/>
</dbReference>
<dbReference type="InterPro" id="IPR006162">
    <property type="entry name" value="Ppantetheine_attach_site"/>
</dbReference>
<feature type="domain" description="Carrier" evidence="4">
    <location>
        <begin position="1"/>
        <end position="53"/>
    </location>
</feature>
<evidence type="ECO:0000259" key="4">
    <source>
        <dbReference type="PROSITE" id="PS50075"/>
    </source>
</evidence>
<keyword evidence="3" id="KW-0808">Transferase</keyword>
<dbReference type="PROSITE" id="PS52004">
    <property type="entry name" value="KS3_2"/>
    <property type="match status" value="1"/>
</dbReference>
<proteinExistence type="predicted"/>
<dbReference type="Proteomes" id="UP001597045">
    <property type="component" value="Unassembled WGS sequence"/>
</dbReference>
<evidence type="ECO:0000259" key="5">
    <source>
        <dbReference type="PROSITE" id="PS52004"/>
    </source>
</evidence>
<dbReference type="CDD" id="cd00833">
    <property type="entry name" value="PKS"/>
    <property type="match status" value="1"/>
</dbReference>
<comment type="caution">
    <text evidence="6">The sequence shown here is derived from an EMBL/GenBank/DDBJ whole genome shotgun (WGS) entry which is preliminary data.</text>
</comment>
<dbReference type="InterPro" id="IPR020806">
    <property type="entry name" value="PKS_PP-bd"/>
</dbReference>
<dbReference type="Pfam" id="PF00109">
    <property type="entry name" value="ketoacyl-synt"/>
    <property type="match status" value="1"/>
</dbReference>
<keyword evidence="1" id="KW-0596">Phosphopantetheine</keyword>
<dbReference type="SMART" id="SM00823">
    <property type="entry name" value="PKS_PP"/>
    <property type="match status" value="1"/>
</dbReference>
<dbReference type="Gene3D" id="1.10.1200.10">
    <property type="entry name" value="ACP-like"/>
    <property type="match status" value="1"/>
</dbReference>
<dbReference type="EMBL" id="JBHTIS010003407">
    <property type="protein sequence ID" value="MFD1051201.1"/>
    <property type="molecule type" value="Genomic_DNA"/>
</dbReference>
<evidence type="ECO:0000313" key="6">
    <source>
        <dbReference type="EMBL" id="MFD1051201.1"/>
    </source>
</evidence>
<dbReference type="PANTHER" id="PTHR43775:SF51">
    <property type="entry name" value="INACTIVE PHENOLPHTHIOCEROL SYNTHESIS POLYKETIDE SYNTHASE TYPE I PKS1-RELATED"/>
    <property type="match status" value="1"/>
</dbReference>
<sequence length="186" mass="19689">MGDRAFRDLGFDSLTAVELRNGLSVVSGLRLPATLVFDFPTPVLLARFLVDELVGGGTAEVVGPRAAGVGDDPVVIVGMACRYPGGVGSPDDLWDLVVSGADGVSVFPADRGWDVERLYDPRPGTPGRTYTREGGFLRDVSGFDAGFFGISPREALAMDPQQRLLLETSWEAFENAGIDPKSVAGS</sequence>
<dbReference type="PANTHER" id="PTHR43775">
    <property type="entry name" value="FATTY ACID SYNTHASE"/>
    <property type="match status" value="1"/>
</dbReference>
<organism evidence="6 7">
    <name type="scientific">Kibdelosporangium lantanae</name>
    <dbReference type="NCBI Taxonomy" id="1497396"/>
    <lineage>
        <taxon>Bacteria</taxon>
        <taxon>Bacillati</taxon>
        <taxon>Actinomycetota</taxon>
        <taxon>Actinomycetes</taxon>
        <taxon>Pseudonocardiales</taxon>
        <taxon>Pseudonocardiaceae</taxon>
        <taxon>Kibdelosporangium</taxon>
    </lineage>
</organism>
<dbReference type="Pfam" id="PF00550">
    <property type="entry name" value="PP-binding"/>
    <property type="match status" value="1"/>
</dbReference>
<keyword evidence="2" id="KW-0597">Phosphoprotein</keyword>
<dbReference type="InterPro" id="IPR020841">
    <property type="entry name" value="PKS_Beta-ketoAc_synthase_dom"/>
</dbReference>
<accession>A0ABW3MKP4</accession>
<evidence type="ECO:0000256" key="3">
    <source>
        <dbReference type="ARBA" id="ARBA00022679"/>
    </source>
</evidence>
<dbReference type="SUPFAM" id="SSF53901">
    <property type="entry name" value="Thiolase-like"/>
    <property type="match status" value="1"/>
</dbReference>
<feature type="non-terminal residue" evidence="6">
    <location>
        <position position="186"/>
    </location>
</feature>
<keyword evidence="7" id="KW-1185">Reference proteome</keyword>